<comment type="caution">
    <text evidence="3">The sequence shown here is derived from an EMBL/GenBank/DDBJ whole genome shotgun (WGS) entry which is preliminary data.</text>
</comment>
<evidence type="ECO:0000259" key="2">
    <source>
        <dbReference type="PROSITE" id="PS50931"/>
    </source>
</evidence>
<proteinExistence type="predicted"/>
<evidence type="ECO:0000313" key="3">
    <source>
        <dbReference type="EMBL" id="GAL29019.1"/>
    </source>
</evidence>
<dbReference type="EMBL" id="BBMS01000055">
    <property type="protein sequence ID" value="GAL29019.1"/>
    <property type="molecule type" value="Genomic_DNA"/>
</dbReference>
<reference evidence="4" key="1">
    <citation type="submission" date="2014-09" db="EMBL/GenBank/DDBJ databases">
        <title>Vibrio variabilis JCM 19239. (C206) whole genome shotgun sequence.</title>
        <authorList>
            <person name="Sawabe T."/>
            <person name="Meirelles P."/>
            <person name="Nakanishi M."/>
            <person name="Sayaka M."/>
            <person name="Hattori M."/>
            <person name="Ohkuma M."/>
        </authorList>
    </citation>
    <scope>NUCLEOTIDE SEQUENCE [LARGE SCALE GENOMIC DNA]</scope>
    <source>
        <strain evidence="4">JCM 19239</strain>
    </source>
</reference>
<gene>
    <name evidence="3" type="ORF">JCM19239_6107</name>
</gene>
<organism evidence="3 4">
    <name type="scientific">Vibrio variabilis</name>
    <dbReference type="NCBI Taxonomy" id="990271"/>
    <lineage>
        <taxon>Bacteria</taxon>
        <taxon>Pseudomonadati</taxon>
        <taxon>Pseudomonadota</taxon>
        <taxon>Gammaproteobacteria</taxon>
        <taxon>Vibrionales</taxon>
        <taxon>Vibrionaceae</taxon>
        <taxon>Vibrio</taxon>
    </lineage>
</organism>
<feature type="domain" description="HTH lysR-type" evidence="2">
    <location>
        <begin position="1"/>
        <end position="22"/>
    </location>
</feature>
<keyword evidence="1" id="KW-1133">Transmembrane helix</keyword>
<dbReference type="PROSITE" id="PS50931">
    <property type="entry name" value="HTH_LYSR"/>
    <property type="match status" value="1"/>
</dbReference>
<feature type="transmembrane region" description="Helical" evidence="1">
    <location>
        <begin position="37"/>
        <end position="60"/>
    </location>
</feature>
<keyword evidence="4" id="KW-1185">Reference proteome</keyword>
<accession>A0ABQ0JJT4</accession>
<evidence type="ECO:0000313" key="4">
    <source>
        <dbReference type="Proteomes" id="UP000029223"/>
    </source>
</evidence>
<sequence>MMVFVTVVRYQSFTKAADELNLGKLVYLKSLADLKTLLVHAFSTVPLDLYLLLTSVLAIMTSV</sequence>
<reference evidence="4" key="2">
    <citation type="submission" date="2014-09" db="EMBL/GenBank/DDBJ databases">
        <authorList>
            <consortium name="NBRP consortium"/>
            <person name="Sawabe T."/>
            <person name="Meirelles P."/>
            <person name="Nakanishi M."/>
            <person name="Sayaka M."/>
            <person name="Hattori M."/>
            <person name="Ohkuma M."/>
        </authorList>
    </citation>
    <scope>NUCLEOTIDE SEQUENCE [LARGE SCALE GENOMIC DNA]</scope>
    <source>
        <strain evidence="4">JCM 19239</strain>
    </source>
</reference>
<name>A0ABQ0JJT4_9VIBR</name>
<evidence type="ECO:0000256" key="1">
    <source>
        <dbReference type="SAM" id="Phobius"/>
    </source>
</evidence>
<dbReference type="InterPro" id="IPR000847">
    <property type="entry name" value="LysR_HTH_N"/>
</dbReference>
<dbReference type="Proteomes" id="UP000029223">
    <property type="component" value="Unassembled WGS sequence"/>
</dbReference>
<keyword evidence="1" id="KW-0812">Transmembrane</keyword>
<protein>
    <recommendedName>
        <fullName evidence="2">HTH lysR-type domain-containing protein</fullName>
    </recommendedName>
</protein>
<keyword evidence="1" id="KW-0472">Membrane</keyword>